<dbReference type="InterPro" id="IPR050265">
    <property type="entry name" value="Fe/Mn_Superoxide_Dismutase"/>
</dbReference>
<proteinExistence type="inferred from homology"/>
<dbReference type="SUPFAM" id="SSF46609">
    <property type="entry name" value="Fe,Mn superoxide dismutase (SOD), N-terminal domain"/>
    <property type="match status" value="1"/>
</dbReference>
<dbReference type="EMBL" id="FNNQ01000004">
    <property type="protein sequence ID" value="SDW54530.1"/>
    <property type="molecule type" value="Genomic_DNA"/>
</dbReference>
<sequence>MSSLGSNADRLRKDIQRFAQQGQHLIHHSLNQVKNTDYSLFKATSEQGYYLIDQLKEMEEESRTVSWDALKQLAQQTWKIRTQTESWLQSFPPNSIVNKASQPENNEEADGHKRNQASAIQDDESHQMDSSYAYLSPVPPGQHQLPPLPYPYDALEPYIDTVTMHIHHDQLHLNYVKNLNKAELMLQQSRETGNFDLIQYWEGELAFNGAGHYLHTLFWETMSPHGGGKPSGSLSQAISYYFGSFDAFKKQFSSAAEKVQGGGWAILVWAPRAHRLEILQAEKHQNLSQWDNIPLLSLDVWEHAYYLKYPNQRKLYIESWWNIVNWPEVESRFEVASQVAWQPY</sequence>
<dbReference type="AlphaFoldDB" id="A0A1H2UEI4"/>
<evidence type="ECO:0000256" key="5">
    <source>
        <dbReference type="SAM" id="MobiDB-lite"/>
    </source>
</evidence>
<evidence type="ECO:0000256" key="2">
    <source>
        <dbReference type="ARBA" id="ARBA00012682"/>
    </source>
</evidence>
<keyword evidence="4" id="KW-0560">Oxidoreductase</keyword>
<evidence type="ECO:0000259" key="6">
    <source>
        <dbReference type="Pfam" id="PF00081"/>
    </source>
</evidence>
<dbReference type="Gene3D" id="1.10.287.990">
    <property type="entry name" value="Fe,Mn superoxide dismutase (SOD) domain"/>
    <property type="match status" value="1"/>
</dbReference>
<dbReference type="InterPro" id="IPR036314">
    <property type="entry name" value="SOD_C_sf"/>
</dbReference>
<gene>
    <name evidence="8" type="ORF">SAMN05444487_10481</name>
</gene>
<dbReference type="GO" id="GO:0004784">
    <property type="term" value="F:superoxide dismutase activity"/>
    <property type="evidence" value="ECO:0007669"/>
    <property type="project" value="UniProtKB-EC"/>
</dbReference>
<dbReference type="Gene3D" id="3.55.40.20">
    <property type="entry name" value="Iron/manganese superoxide dismutase, C-terminal domain"/>
    <property type="match status" value="1"/>
</dbReference>
<dbReference type="STRING" id="1048340.SAMN05444487_10481"/>
<dbReference type="PANTHER" id="PTHR11404:SF6">
    <property type="entry name" value="SUPEROXIDE DISMUTASE [MN], MITOCHONDRIAL"/>
    <property type="match status" value="1"/>
</dbReference>
<dbReference type="EC" id="1.15.1.1" evidence="2"/>
<comment type="similarity">
    <text evidence="1">Belongs to the iron/manganese superoxide dismutase family.</text>
</comment>
<dbReference type="PRINTS" id="PR01703">
    <property type="entry name" value="MNSODISMTASE"/>
</dbReference>
<evidence type="ECO:0000259" key="7">
    <source>
        <dbReference type="Pfam" id="PF02777"/>
    </source>
</evidence>
<reference evidence="8 9" key="1">
    <citation type="submission" date="2016-10" db="EMBL/GenBank/DDBJ databases">
        <authorList>
            <person name="de Groot N.N."/>
        </authorList>
    </citation>
    <scope>NUCLEOTIDE SEQUENCE [LARGE SCALE GENOMIC DNA]</scope>
    <source>
        <strain evidence="8 9">DSM 45610</strain>
    </source>
</reference>
<dbReference type="RefSeq" id="WP_245726255.1">
    <property type="nucleotide sequence ID" value="NZ_FNNQ01000004.1"/>
</dbReference>
<organism evidence="8 9">
    <name type="scientific">Marininema mesophilum</name>
    <dbReference type="NCBI Taxonomy" id="1048340"/>
    <lineage>
        <taxon>Bacteria</taxon>
        <taxon>Bacillati</taxon>
        <taxon>Bacillota</taxon>
        <taxon>Bacilli</taxon>
        <taxon>Bacillales</taxon>
        <taxon>Thermoactinomycetaceae</taxon>
        <taxon>Marininema</taxon>
    </lineage>
</organism>
<dbReference type="PANTHER" id="PTHR11404">
    <property type="entry name" value="SUPEROXIDE DISMUTASE 2"/>
    <property type="match status" value="1"/>
</dbReference>
<evidence type="ECO:0000256" key="1">
    <source>
        <dbReference type="ARBA" id="ARBA00008714"/>
    </source>
</evidence>
<feature type="domain" description="Manganese/iron superoxide dismutase C-terminal" evidence="7">
    <location>
        <begin position="230"/>
        <end position="332"/>
    </location>
</feature>
<dbReference type="PROSITE" id="PS00088">
    <property type="entry name" value="SOD_MN"/>
    <property type="match status" value="1"/>
</dbReference>
<dbReference type="GO" id="GO:0046872">
    <property type="term" value="F:metal ion binding"/>
    <property type="evidence" value="ECO:0007669"/>
    <property type="project" value="UniProtKB-KW"/>
</dbReference>
<dbReference type="InterPro" id="IPR019832">
    <property type="entry name" value="Mn/Fe_SOD_C"/>
</dbReference>
<evidence type="ECO:0000313" key="8">
    <source>
        <dbReference type="EMBL" id="SDW54530.1"/>
    </source>
</evidence>
<dbReference type="InterPro" id="IPR036324">
    <property type="entry name" value="Mn/Fe_SOD_N_sf"/>
</dbReference>
<keyword evidence="9" id="KW-1185">Reference proteome</keyword>
<feature type="compositionally biased region" description="Polar residues" evidence="5">
    <location>
        <begin position="91"/>
        <end position="104"/>
    </location>
</feature>
<feature type="region of interest" description="Disordered" evidence="5">
    <location>
        <begin position="91"/>
        <end position="138"/>
    </location>
</feature>
<accession>A0A1H2UEI4</accession>
<name>A0A1H2UEI4_9BACL</name>
<dbReference type="Proteomes" id="UP000198534">
    <property type="component" value="Unassembled WGS sequence"/>
</dbReference>
<evidence type="ECO:0000313" key="9">
    <source>
        <dbReference type="Proteomes" id="UP000198534"/>
    </source>
</evidence>
<feature type="domain" description="Manganese/iron superoxide dismutase N-terminal" evidence="6">
    <location>
        <begin position="142"/>
        <end position="223"/>
    </location>
</feature>
<protein>
    <recommendedName>
        <fullName evidence="2">superoxide dismutase</fullName>
        <ecNumber evidence="2">1.15.1.1</ecNumber>
    </recommendedName>
</protein>
<dbReference type="InterPro" id="IPR019831">
    <property type="entry name" value="Mn/Fe_SOD_N"/>
</dbReference>
<dbReference type="InterPro" id="IPR019833">
    <property type="entry name" value="Mn/Fe_SOD_BS"/>
</dbReference>
<dbReference type="Pfam" id="PF02777">
    <property type="entry name" value="Sod_Fe_C"/>
    <property type="match status" value="1"/>
</dbReference>
<dbReference type="SUPFAM" id="SSF54719">
    <property type="entry name" value="Fe,Mn superoxide dismutase (SOD), C-terminal domain"/>
    <property type="match status" value="1"/>
</dbReference>
<dbReference type="FunFam" id="3.55.40.20:FF:000004">
    <property type="entry name" value="Superoxide dismutase [Fe]"/>
    <property type="match status" value="1"/>
</dbReference>
<evidence type="ECO:0000256" key="4">
    <source>
        <dbReference type="ARBA" id="ARBA00023002"/>
    </source>
</evidence>
<evidence type="ECO:0000256" key="3">
    <source>
        <dbReference type="ARBA" id="ARBA00022723"/>
    </source>
</evidence>
<dbReference type="Pfam" id="PF00081">
    <property type="entry name" value="Sod_Fe_N"/>
    <property type="match status" value="1"/>
</dbReference>
<dbReference type="InterPro" id="IPR001189">
    <property type="entry name" value="Mn/Fe_SOD"/>
</dbReference>
<keyword evidence="3" id="KW-0479">Metal-binding</keyword>